<name>A0A165MLG0_9APHY</name>
<sequence>MLLSTIISLTLPQVLLLMVWCTLRTTASFSRRRLMEFAPGGNNEVSYKSWHEGMCS</sequence>
<gene>
    <name evidence="2" type="ORF">DAEQUDRAFT_731015</name>
</gene>
<keyword evidence="1" id="KW-0812">Transmembrane</keyword>
<evidence type="ECO:0000313" key="2">
    <source>
        <dbReference type="EMBL" id="KZT65842.1"/>
    </source>
</evidence>
<keyword evidence="1" id="KW-0472">Membrane</keyword>
<protein>
    <submittedName>
        <fullName evidence="2">Uncharacterized protein</fullName>
    </submittedName>
</protein>
<proteinExistence type="predicted"/>
<dbReference type="AlphaFoldDB" id="A0A165MLG0"/>
<organism evidence="2 3">
    <name type="scientific">Daedalea quercina L-15889</name>
    <dbReference type="NCBI Taxonomy" id="1314783"/>
    <lineage>
        <taxon>Eukaryota</taxon>
        <taxon>Fungi</taxon>
        <taxon>Dikarya</taxon>
        <taxon>Basidiomycota</taxon>
        <taxon>Agaricomycotina</taxon>
        <taxon>Agaricomycetes</taxon>
        <taxon>Polyporales</taxon>
        <taxon>Fomitopsis</taxon>
    </lineage>
</organism>
<evidence type="ECO:0000256" key="1">
    <source>
        <dbReference type="SAM" id="Phobius"/>
    </source>
</evidence>
<dbReference type="EMBL" id="KV429099">
    <property type="protein sequence ID" value="KZT65842.1"/>
    <property type="molecule type" value="Genomic_DNA"/>
</dbReference>
<evidence type="ECO:0000313" key="3">
    <source>
        <dbReference type="Proteomes" id="UP000076727"/>
    </source>
</evidence>
<reference evidence="2 3" key="1">
    <citation type="journal article" date="2016" name="Mol. Biol. Evol.">
        <title>Comparative Genomics of Early-Diverging Mushroom-Forming Fungi Provides Insights into the Origins of Lignocellulose Decay Capabilities.</title>
        <authorList>
            <person name="Nagy L.G."/>
            <person name="Riley R."/>
            <person name="Tritt A."/>
            <person name="Adam C."/>
            <person name="Daum C."/>
            <person name="Floudas D."/>
            <person name="Sun H."/>
            <person name="Yadav J.S."/>
            <person name="Pangilinan J."/>
            <person name="Larsson K.H."/>
            <person name="Matsuura K."/>
            <person name="Barry K."/>
            <person name="Labutti K."/>
            <person name="Kuo R."/>
            <person name="Ohm R.A."/>
            <person name="Bhattacharya S.S."/>
            <person name="Shirouzu T."/>
            <person name="Yoshinaga Y."/>
            <person name="Martin F.M."/>
            <person name="Grigoriev I.V."/>
            <person name="Hibbett D.S."/>
        </authorList>
    </citation>
    <scope>NUCLEOTIDE SEQUENCE [LARGE SCALE GENOMIC DNA]</scope>
    <source>
        <strain evidence="2 3">L-15889</strain>
    </source>
</reference>
<accession>A0A165MLG0</accession>
<keyword evidence="1" id="KW-1133">Transmembrane helix</keyword>
<keyword evidence="3" id="KW-1185">Reference proteome</keyword>
<feature type="transmembrane region" description="Helical" evidence="1">
    <location>
        <begin position="6"/>
        <end position="23"/>
    </location>
</feature>
<dbReference type="Proteomes" id="UP000076727">
    <property type="component" value="Unassembled WGS sequence"/>
</dbReference>